<proteinExistence type="predicted"/>
<reference evidence="1 2" key="1">
    <citation type="journal article" date="2016" name="Nat. Commun.">
        <title>Thousands of microbial genomes shed light on interconnected biogeochemical processes in an aquifer system.</title>
        <authorList>
            <person name="Anantharaman K."/>
            <person name="Brown C.T."/>
            <person name="Hug L.A."/>
            <person name="Sharon I."/>
            <person name="Castelle C.J."/>
            <person name="Probst A.J."/>
            <person name="Thomas B.C."/>
            <person name="Singh A."/>
            <person name="Wilkins M.J."/>
            <person name="Karaoz U."/>
            <person name="Brodie E.L."/>
            <person name="Williams K.H."/>
            <person name="Hubbard S.S."/>
            <person name="Banfield J.F."/>
        </authorList>
    </citation>
    <scope>NUCLEOTIDE SEQUENCE [LARGE SCALE GENOMIC DNA]</scope>
</reference>
<evidence type="ECO:0000313" key="1">
    <source>
        <dbReference type="EMBL" id="OGI86617.1"/>
    </source>
</evidence>
<organism evidence="1 2">
    <name type="scientific">Candidatus Nomurabacteria bacterium RIFCSPLOWO2_01_FULL_41_12</name>
    <dbReference type="NCBI Taxonomy" id="1801774"/>
    <lineage>
        <taxon>Bacteria</taxon>
        <taxon>Candidatus Nomuraibacteriota</taxon>
    </lineage>
</organism>
<dbReference type="EMBL" id="MFUY01000001">
    <property type="protein sequence ID" value="OGI86617.1"/>
    <property type="molecule type" value="Genomic_DNA"/>
</dbReference>
<dbReference type="Proteomes" id="UP000176187">
    <property type="component" value="Unassembled WGS sequence"/>
</dbReference>
<sequence>MRQPSQQVREGSALKGEVMRSQKERATTFQTQAVVAAIGCNVDWETVSQFEAARFMDDSMKGDLSTAFVKSGRQVFFGELTRLPINRSQPYDPSTYPSNVWSIREEDERSLALTEIDPSEIKLVSYLRAVDGNDPISGEENLVRLKEQETIGTVRLDARIHQMFWRNKHRIPEVWKEKIAKGYPPSIHFDGTVLIAGGAPMSLLLRWNDRKEEWERDFRMFSHGRAPWMLSAVLY</sequence>
<dbReference type="AlphaFoldDB" id="A0A1F6WXJ2"/>
<gene>
    <name evidence="1" type="ORF">A3A05_03500</name>
</gene>
<protein>
    <submittedName>
        <fullName evidence="1">Uncharacterized protein</fullName>
    </submittedName>
</protein>
<name>A0A1F6WXJ2_9BACT</name>
<accession>A0A1F6WXJ2</accession>
<evidence type="ECO:0000313" key="2">
    <source>
        <dbReference type="Proteomes" id="UP000176187"/>
    </source>
</evidence>
<comment type="caution">
    <text evidence="1">The sequence shown here is derived from an EMBL/GenBank/DDBJ whole genome shotgun (WGS) entry which is preliminary data.</text>
</comment>